<dbReference type="SUPFAM" id="SSF54862">
    <property type="entry name" value="4Fe-4S ferredoxins"/>
    <property type="match status" value="1"/>
</dbReference>
<keyword evidence="3" id="KW-0408">Iron</keyword>
<dbReference type="PROSITE" id="PS00198">
    <property type="entry name" value="4FE4S_FER_1"/>
    <property type="match status" value="1"/>
</dbReference>
<protein>
    <recommendedName>
        <fullName evidence="5">4Fe-4S ferredoxin-type domain-containing protein</fullName>
    </recommendedName>
</protein>
<evidence type="ECO:0000313" key="6">
    <source>
        <dbReference type="EMBL" id="GAI77058.1"/>
    </source>
</evidence>
<dbReference type="GO" id="GO:0046872">
    <property type="term" value="F:metal ion binding"/>
    <property type="evidence" value="ECO:0007669"/>
    <property type="project" value="UniProtKB-KW"/>
</dbReference>
<dbReference type="InterPro" id="IPR017900">
    <property type="entry name" value="4Fe4S_Fe_S_CS"/>
</dbReference>
<keyword evidence="1" id="KW-0004">4Fe-4S</keyword>
<evidence type="ECO:0000256" key="2">
    <source>
        <dbReference type="ARBA" id="ARBA00022723"/>
    </source>
</evidence>
<sequence>MISKIDPTKCSGCGICVEICIMDVIRLDEENKAYIAYPDDCQLCYQCELECPEKAVEVDITPIQRPLVIGCREGS</sequence>
<dbReference type="EMBL" id="BARW01013181">
    <property type="protein sequence ID" value="GAI77058.1"/>
    <property type="molecule type" value="Genomic_DNA"/>
</dbReference>
<evidence type="ECO:0000256" key="1">
    <source>
        <dbReference type="ARBA" id="ARBA00022485"/>
    </source>
</evidence>
<name>X1R933_9ZZZZ</name>
<organism evidence="6">
    <name type="scientific">marine sediment metagenome</name>
    <dbReference type="NCBI Taxonomy" id="412755"/>
    <lineage>
        <taxon>unclassified sequences</taxon>
        <taxon>metagenomes</taxon>
        <taxon>ecological metagenomes</taxon>
    </lineage>
</organism>
<accession>X1R933</accession>
<dbReference type="Gene3D" id="3.30.70.20">
    <property type="match status" value="1"/>
</dbReference>
<dbReference type="GO" id="GO:0051539">
    <property type="term" value="F:4 iron, 4 sulfur cluster binding"/>
    <property type="evidence" value="ECO:0007669"/>
    <property type="project" value="UniProtKB-KW"/>
</dbReference>
<keyword evidence="2" id="KW-0479">Metal-binding</keyword>
<dbReference type="AlphaFoldDB" id="X1R933"/>
<comment type="caution">
    <text evidence="6">The sequence shown here is derived from an EMBL/GenBank/DDBJ whole genome shotgun (WGS) entry which is preliminary data.</text>
</comment>
<feature type="domain" description="4Fe-4S ferredoxin-type" evidence="5">
    <location>
        <begin position="1"/>
        <end position="30"/>
    </location>
</feature>
<reference evidence="6" key="1">
    <citation type="journal article" date="2014" name="Front. Microbiol.">
        <title>High frequency of phylogenetically diverse reductive dehalogenase-homologous genes in deep subseafloor sedimentary metagenomes.</title>
        <authorList>
            <person name="Kawai M."/>
            <person name="Futagami T."/>
            <person name="Toyoda A."/>
            <person name="Takaki Y."/>
            <person name="Nishi S."/>
            <person name="Hori S."/>
            <person name="Arai W."/>
            <person name="Tsubouchi T."/>
            <person name="Morono Y."/>
            <person name="Uchiyama I."/>
            <person name="Ito T."/>
            <person name="Fujiyama A."/>
            <person name="Inagaki F."/>
            <person name="Takami H."/>
        </authorList>
    </citation>
    <scope>NUCLEOTIDE SEQUENCE</scope>
    <source>
        <strain evidence="6">Expedition CK06-06</strain>
    </source>
</reference>
<dbReference type="Pfam" id="PF12838">
    <property type="entry name" value="Fer4_7"/>
    <property type="match status" value="1"/>
</dbReference>
<dbReference type="PANTHER" id="PTHR43687">
    <property type="entry name" value="ADENYLYLSULFATE REDUCTASE, BETA SUBUNIT"/>
    <property type="match status" value="1"/>
</dbReference>
<evidence type="ECO:0000259" key="5">
    <source>
        <dbReference type="PROSITE" id="PS51379"/>
    </source>
</evidence>
<gene>
    <name evidence="6" type="ORF">S12H4_24341</name>
</gene>
<dbReference type="PROSITE" id="PS51379">
    <property type="entry name" value="4FE4S_FER_2"/>
    <property type="match status" value="2"/>
</dbReference>
<proteinExistence type="predicted"/>
<evidence type="ECO:0000256" key="3">
    <source>
        <dbReference type="ARBA" id="ARBA00023004"/>
    </source>
</evidence>
<dbReference type="InterPro" id="IPR017896">
    <property type="entry name" value="4Fe4S_Fe-S-bd"/>
</dbReference>
<dbReference type="InterPro" id="IPR050572">
    <property type="entry name" value="Fe-S_Ferredoxin"/>
</dbReference>
<feature type="domain" description="4Fe-4S ferredoxin-type" evidence="5">
    <location>
        <begin position="31"/>
        <end position="61"/>
    </location>
</feature>
<evidence type="ECO:0000256" key="4">
    <source>
        <dbReference type="ARBA" id="ARBA00023014"/>
    </source>
</evidence>
<dbReference type="PANTHER" id="PTHR43687:SF4">
    <property type="entry name" value="BLR5484 PROTEIN"/>
    <property type="match status" value="1"/>
</dbReference>
<keyword evidence="4" id="KW-0411">Iron-sulfur</keyword>